<proteinExistence type="predicted"/>
<evidence type="ECO:0000313" key="2">
    <source>
        <dbReference type="Proteomes" id="UP001062846"/>
    </source>
</evidence>
<dbReference type="Proteomes" id="UP001062846">
    <property type="component" value="Chromosome 12"/>
</dbReference>
<accession>A0ACC0LFK3</accession>
<dbReference type="EMBL" id="CM046399">
    <property type="protein sequence ID" value="KAI8527061.1"/>
    <property type="molecule type" value="Genomic_DNA"/>
</dbReference>
<reference evidence="1" key="1">
    <citation type="submission" date="2022-02" db="EMBL/GenBank/DDBJ databases">
        <title>Plant Genome Project.</title>
        <authorList>
            <person name="Zhang R.-G."/>
        </authorList>
    </citation>
    <scope>NUCLEOTIDE SEQUENCE</scope>
    <source>
        <strain evidence="1">AT1</strain>
    </source>
</reference>
<gene>
    <name evidence="1" type="ORF">RHMOL_Rhmol12G0046900</name>
</gene>
<organism evidence="1 2">
    <name type="scientific">Rhododendron molle</name>
    <name type="common">Chinese azalea</name>
    <name type="synonym">Azalea mollis</name>
    <dbReference type="NCBI Taxonomy" id="49168"/>
    <lineage>
        <taxon>Eukaryota</taxon>
        <taxon>Viridiplantae</taxon>
        <taxon>Streptophyta</taxon>
        <taxon>Embryophyta</taxon>
        <taxon>Tracheophyta</taxon>
        <taxon>Spermatophyta</taxon>
        <taxon>Magnoliopsida</taxon>
        <taxon>eudicotyledons</taxon>
        <taxon>Gunneridae</taxon>
        <taxon>Pentapetalae</taxon>
        <taxon>asterids</taxon>
        <taxon>Ericales</taxon>
        <taxon>Ericaceae</taxon>
        <taxon>Ericoideae</taxon>
        <taxon>Rhodoreae</taxon>
        <taxon>Rhododendron</taxon>
    </lineage>
</organism>
<sequence>MHLQALKLLKRLCAGVKSLNNSEAYKLHAKDALVAAAKLGIHEVIEEIVESFPDLIWADAKSLNLFQIAVLERHVNVFNLIYQMGANQQLLIQMKDPSGNNLLHLAGKQSPRNKNNPVIGAALQMQRDRQWFEVILCGVVLFAATYFLP</sequence>
<comment type="caution">
    <text evidence="1">The sequence shown here is derived from an EMBL/GenBank/DDBJ whole genome shotgun (WGS) entry which is preliminary data.</text>
</comment>
<evidence type="ECO:0000313" key="1">
    <source>
        <dbReference type="EMBL" id="KAI8527061.1"/>
    </source>
</evidence>
<protein>
    <submittedName>
        <fullName evidence="1">Uncharacterized protein</fullName>
    </submittedName>
</protein>
<keyword evidence="2" id="KW-1185">Reference proteome</keyword>
<name>A0ACC0LFK3_RHOML</name>